<organism evidence="9 10">
    <name type="scientific">Candidatus Gottesmanbacteria bacterium RIFCSPHIGHO2_02_FULL_39_11</name>
    <dbReference type="NCBI Taxonomy" id="1798382"/>
    <lineage>
        <taxon>Bacteria</taxon>
        <taxon>Candidatus Gottesmaniibacteriota</taxon>
    </lineage>
</organism>
<keyword evidence="5" id="KW-0378">Hydrolase</keyword>
<comment type="caution">
    <text evidence="9">The sequence shown here is derived from an EMBL/GenBank/DDBJ whole genome shotgun (WGS) entry which is preliminary data.</text>
</comment>
<keyword evidence="4" id="KW-0479">Metal-binding</keyword>
<name>A0A1F5ZL47_9BACT</name>
<dbReference type="AlphaFoldDB" id="A0A1F5ZL47"/>
<dbReference type="PANTHER" id="PTHR33653">
    <property type="entry name" value="RIBONUCLEASE VAPC2"/>
    <property type="match status" value="1"/>
</dbReference>
<evidence type="ECO:0000256" key="3">
    <source>
        <dbReference type="ARBA" id="ARBA00022722"/>
    </source>
</evidence>
<reference evidence="9 10" key="1">
    <citation type="journal article" date="2016" name="Nat. Commun.">
        <title>Thousands of microbial genomes shed light on interconnected biogeochemical processes in an aquifer system.</title>
        <authorList>
            <person name="Anantharaman K."/>
            <person name="Brown C.T."/>
            <person name="Hug L.A."/>
            <person name="Sharon I."/>
            <person name="Castelle C.J."/>
            <person name="Probst A.J."/>
            <person name="Thomas B.C."/>
            <person name="Singh A."/>
            <person name="Wilkins M.J."/>
            <person name="Karaoz U."/>
            <person name="Brodie E.L."/>
            <person name="Williams K.H."/>
            <person name="Hubbard S.S."/>
            <person name="Banfield J.F."/>
        </authorList>
    </citation>
    <scope>NUCLEOTIDE SEQUENCE [LARGE SCALE GENOMIC DNA]</scope>
</reference>
<dbReference type="InterPro" id="IPR029060">
    <property type="entry name" value="PIN-like_dom_sf"/>
</dbReference>
<evidence type="ECO:0000313" key="9">
    <source>
        <dbReference type="EMBL" id="OGG13209.1"/>
    </source>
</evidence>
<gene>
    <name evidence="9" type="ORF">A3D77_00615</name>
</gene>
<evidence type="ECO:0000256" key="6">
    <source>
        <dbReference type="ARBA" id="ARBA00022842"/>
    </source>
</evidence>
<feature type="domain" description="PIN" evidence="8">
    <location>
        <begin position="2"/>
        <end position="112"/>
    </location>
</feature>
<evidence type="ECO:0000313" key="10">
    <source>
        <dbReference type="Proteomes" id="UP000176923"/>
    </source>
</evidence>
<keyword evidence="6" id="KW-0460">Magnesium</keyword>
<comment type="similarity">
    <text evidence="7">Belongs to the PINc/VapC protein family.</text>
</comment>
<proteinExistence type="inferred from homology"/>
<dbReference type="SUPFAM" id="SSF88723">
    <property type="entry name" value="PIN domain-like"/>
    <property type="match status" value="1"/>
</dbReference>
<dbReference type="GO" id="GO:0016787">
    <property type="term" value="F:hydrolase activity"/>
    <property type="evidence" value="ECO:0007669"/>
    <property type="project" value="UniProtKB-KW"/>
</dbReference>
<dbReference type="CDD" id="cd18741">
    <property type="entry name" value="PIN_VapC4-5_FitB-like"/>
    <property type="match status" value="1"/>
</dbReference>
<evidence type="ECO:0000256" key="5">
    <source>
        <dbReference type="ARBA" id="ARBA00022801"/>
    </source>
</evidence>
<dbReference type="Proteomes" id="UP000176923">
    <property type="component" value="Unassembled WGS sequence"/>
</dbReference>
<comment type="cofactor">
    <cofactor evidence="1">
        <name>Mg(2+)</name>
        <dbReference type="ChEBI" id="CHEBI:18420"/>
    </cofactor>
</comment>
<dbReference type="EMBL" id="MFJL01000039">
    <property type="protein sequence ID" value="OGG13209.1"/>
    <property type="molecule type" value="Genomic_DNA"/>
</dbReference>
<dbReference type="Gene3D" id="3.40.50.1010">
    <property type="entry name" value="5'-nuclease"/>
    <property type="match status" value="1"/>
</dbReference>
<evidence type="ECO:0000256" key="1">
    <source>
        <dbReference type="ARBA" id="ARBA00001946"/>
    </source>
</evidence>
<sequence>MYLLDTDILIWLIRKDPTTIHWFEKLRQEGVAALSVLSVTEVYKGIFKSELQETEKMIQTCTLYDVTYPIAKQAGFYWNQFHKDLKKLGIVDCLIAATARENGFILLTDNTRHFPMKDISILSPVSSVS</sequence>
<dbReference type="STRING" id="1798382.A3D77_00615"/>
<dbReference type="Pfam" id="PF01850">
    <property type="entry name" value="PIN"/>
    <property type="match status" value="1"/>
</dbReference>
<protein>
    <recommendedName>
        <fullName evidence="8">PIN domain-containing protein</fullName>
    </recommendedName>
</protein>
<accession>A0A1F5ZL47</accession>
<dbReference type="GO" id="GO:0004518">
    <property type="term" value="F:nuclease activity"/>
    <property type="evidence" value="ECO:0007669"/>
    <property type="project" value="UniProtKB-KW"/>
</dbReference>
<evidence type="ECO:0000256" key="7">
    <source>
        <dbReference type="ARBA" id="ARBA00038093"/>
    </source>
</evidence>
<dbReference type="GO" id="GO:0046872">
    <property type="term" value="F:metal ion binding"/>
    <property type="evidence" value="ECO:0007669"/>
    <property type="project" value="UniProtKB-KW"/>
</dbReference>
<dbReference type="PANTHER" id="PTHR33653:SF1">
    <property type="entry name" value="RIBONUCLEASE VAPC2"/>
    <property type="match status" value="1"/>
</dbReference>
<keyword evidence="2" id="KW-1277">Toxin-antitoxin system</keyword>
<evidence type="ECO:0000259" key="8">
    <source>
        <dbReference type="Pfam" id="PF01850"/>
    </source>
</evidence>
<dbReference type="InterPro" id="IPR002716">
    <property type="entry name" value="PIN_dom"/>
</dbReference>
<keyword evidence="3" id="KW-0540">Nuclease</keyword>
<evidence type="ECO:0000256" key="4">
    <source>
        <dbReference type="ARBA" id="ARBA00022723"/>
    </source>
</evidence>
<dbReference type="InterPro" id="IPR050556">
    <property type="entry name" value="Type_II_TA_system_RNase"/>
</dbReference>
<evidence type="ECO:0000256" key="2">
    <source>
        <dbReference type="ARBA" id="ARBA00022649"/>
    </source>
</evidence>